<dbReference type="AlphaFoldDB" id="E6U5Q0"/>
<dbReference type="STRING" id="663278.Ethha_1265"/>
<reference evidence="1 2" key="1">
    <citation type="submission" date="2010-12" db="EMBL/GenBank/DDBJ databases">
        <title>Complete sequence of Ethanoligenens harbinense YUAN-3.</title>
        <authorList>
            <person name="Lucas S."/>
            <person name="Copeland A."/>
            <person name="Lapidus A."/>
            <person name="Cheng J.-F."/>
            <person name="Bruce D."/>
            <person name="Goodwin L."/>
            <person name="Pitluck S."/>
            <person name="Chertkov O."/>
            <person name="Misra M."/>
            <person name="Detter J.C."/>
            <person name="Han C."/>
            <person name="Tapia R."/>
            <person name="Land M."/>
            <person name="Hauser L."/>
            <person name="Jeffries C."/>
            <person name="Kyrpides N."/>
            <person name="Ivanova N."/>
            <person name="Mikhailova N."/>
            <person name="Wang A."/>
            <person name="Mouttaki H."/>
            <person name="He Z."/>
            <person name="Zhou J."/>
            <person name="Hemme C.L."/>
            <person name="Woyke T."/>
        </authorList>
    </citation>
    <scope>NUCLEOTIDE SEQUENCE [LARGE SCALE GENOMIC DNA]</scope>
    <source>
        <strain evidence="2">DSM 18485 / JCM 12961 / CGMCC 1.5033 / YUAN-3</strain>
    </source>
</reference>
<organism evidence="1 2">
    <name type="scientific">Ethanoligenens harbinense (strain DSM 18485 / JCM 12961 / CGMCC 1.5033 / YUAN-3)</name>
    <dbReference type="NCBI Taxonomy" id="663278"/>
    <lineage>
        <taxon>Bacteria</taxon>
        <taxon>Bacillati</taxon>
        <taxon>Bacillota</taxon>
        <taxon>Clostridia</taxon>
        <taxon>Eubacteriales</taxon>
        <taxon>Oscillospiraceae</taxon>
        <taxon>Ethanoligenens</taxon>
    </lineage>
</organism>
<accession>E6U5Q0</accession>
<dbReference type="KEGG" id="eha:Ethha_1265"/>
<dbReference type="RefSeq" id="WP_013485165.1">
    <property type="nucleotide sequence ID" value="NC_014828.1"/>
</dbReference>
<evidence type="ECO:0000313" key="2">
    <source>
        <dbReference type="Proteomes" id="UP000001551"/>
    </source>
</evidence>
<sequence>MSIANYIEQAINELLKTDNEIKAQFYSQPDAPVSEEWHKQHHQIKKLISQLQEIKVEGLTIEKSVTIVHPKLPSYTYFVIARSDMSGKAYGVLDGTRFKVLSGSFIASTMSLDMYEIVKRLRAQNSVFINSDNILTKEISFDNPGQAARFVTGIHVNGIEEWKTPDGISLKQYSKHNTAELVDPVDFSFKNQ</sequence>
<gene>
    <name evidence="1" type="ordered locus">Ethha_1265</name>
</gene>
<evidence type="ECO:0008006" key="3">
    <source>
        <dbReference type="Google" id="ProtNLM"/>
    </source>
</evidence>
<dbReference type="HOGENOM" id="CLU_1413261_0_0_9"/>
<name>E6U5Q0_ETHHY</name>
<keyword evidence="2" id="KW-1185">Reference proteome</keyword>
<proteinExistence type="predicted"/>
<dbReference type="Proteomes" id="UP000001551">
    <property type="component" value="Chromosome"/>
</dbReference>
<dbReference type="eggNOG" id="COG0322">
    <property type="taxonomic scope" value="Bacteria"/>
</dbReference>
<protein>
    <recommendedName>
        <fullName evidence="3">DUF4357 domain-containing protein</fullName>
    </recommendedName>
</protein>
<evidence type="ECO:0000313" key="1">
    <source>
        <dbReference type="EMBL" id="ADU26809.1"/>
    </source>
</evidence>
<dbReference type="EMBL" id="CP002400">
    <property type="protein sequence ID" value="ADU26809.1"/>
    <property type="molecule type" value="Genomic_DNA"/>
</dbReference>